<gene>
    <name evidence="1" type="ORF">O6H91_04G032200</name>
</gene>
<dbReference type="Proteomes" id="UP001162992">
    <property type="component" value="Chromosome 4"/>
</dbReference>
<organism evidence="1 2">
    <name type="scientific">Diphasiastrum complanatum</name>
    <name type="common">Issler's clubmoss</name>
    <name type="synonym">Lycopodium complanatum</name>
    <dbReference type="NCBI Taxonomy" id="34168"/>
    <lineage>
        <taxon>Eukaryota</taxon>
        <taxon>Viridiplantae</taxon>
        <taxon>Streptophyta</taxon>
        <taxon>Embryophyta</taxon>
        <taxon>Tracheophyta</taxon>
        <taxon>Lycopodiopsida</taxon>
        <taxon>Lycopodiales</taxon>
        <taxon>Lycopodiaceae</taxon>
        <taxon>Lycopodioideae</taxon>
        <taxon>Diphasiastrum</taxon>
    </lineage>
</organism>
<sequence>MLMCFLRAWRSAPHLKRRKRSTLCRPYGILQFQCCKILPEATNRAETSWTPSSCLINLSLGSRSFCQQPLFQRTELGSKILVKEGKSFNGNAFLSSNADSNSASAEEQKLVSESKEKSPVLWRQLRYYYTGAGVAGLVLLVAALMISAENEKDKFHSPNQAIEEIAISTFSALQNSSTKMTKKLVSAGIAVYEKIMDTAWEFMDAGATAVVLFRCLISVLESAGEGAANAWPWRPRVAALVADLSAAGENRRRAVVQAGNGAVVDWLLEVVGRGRQAACKVTQAEAARALSYLLADEATCEAVLARPHVVPYLLRFAGSLQPTFSVQSQSFGMKYHSSEMDVEGSRGRSQLVASIMDIVTSSFDPESDAQLRHKLPGSVDLDDIAEALEVLKEGGLHLKNDTGDGVSSSTGPKDRASGAGSGLKVLGGTAVLGLQRNEEEAFYEIFLDLRRKLLHNVKMCFGWTYLSSSLKGSVDGFTSLLHSNKSKLDQSYSAYGLWDDLQSRDVAVPLAAWAVATWADSSTANRAKIVELDKDGQALLSAMLAPERTVKWHGATAIHLLLENKKQPLSDVTAQWSTALLDMAAESCRHQDSLLAETALSALTSCVKECEAAKSMVLDQGLSIMRGLAKQTEADTIVQRALAEALFVATESGNRMPLEESKKWSGILLRWVCSRTSEKKTRSFGSSVLNRIIENLGRSGIPIFQAWLAMLLIDLVKASQEEAVRQKFVLLSKEAKARGSLQTEVTHSATHAAAQLAKVVSDEAAAAEASNGVGVIAESAAELPMADLLGLDTLHSAPNAGSKEQVHRVSVADAASAVLKAIKALTELSAEDDAHQKRIIEAGGLCLLKRFLLEDDYDQWASAEAEEVSRTVGANGGKGKHKKHNAKDGAHGDIPTSHLRKHAARLLMILSSQPGAVKVILGDQTWCEWLQKCAYGKIPGCRDPKVRSYAHMTLSNLYRTATENHQVKNGLSHDMQPRYTDMIYILNLDTRTWKYQPLLNLQNATETSKETEEDSADGVMLLKSDKDVKSDDLSISDLTGVEVASQNTVAATSQLEKDFEPVMDVVFVHGLCGGPFKTWRVNEEKPPSTISSRVVHYIDKEESGIEGSCWPSEWLPNDISQSRILTVKYKTNLSQWSGATLPLEEVSSILLEKLLAAGVGERPVAFVTHSMGGLVVKQMLFKAAQDESRSHLPKRTSGIIFYSCPHFGSKLADMPWRMGLLLRPAPSIGELRSGSPRLEELNHFIRQLHHKGDLQVLSFCETKVTPVVEGYGGWALRMEVVPIESAYPGYGDLVVLDGIDHVSSCKPVNHTDPAYLKAVEFLQKLKSCTSKTL</sequence>
<reference evidence="2" key="1">
    <citation type="journal article" date="2024" name="Proc. Natl. Acad. Sci. U.S.A.">
        <title>Extraordinary preservation of gene collinearity over three hundred million years revealed in homosporous lycophytes.</title>
        <authorList>
            <person name="Li C."/>
            <person name="Wickell D."/>
            <person name="Kuo L.Y."/>
            <person name="Chen X."/>
            <person name="Nie B."/>
            <person name="Liao X."/>
            <person name="Peng D."/>
            <person name="Ji J."/>
            <person name="Jenkins J."/>
            <person name="Williams M."/>
            <person name="Shu S."/>
            <person name="Plott C."/>
            <person name="Barry K."/>
            <person name="Rajasekar S."/>
            <person name="Grimwood J."/>
            <person name="Han X."/>
            <person name="Sun S."/>
            <person name="Hou Z."/>
            <person name="He W."/>
            <person name="Dai G."/>
            <person name="Sun C."/>
            <person name="Schmutz J."/>
            <person name="Leebens-Mack J.H."/>
            <person name="Li F.W."/>
            <person name="Wang L."/>
        </authorList>
    </citation>
    <scope>NUCLEOTIDE SEQUENCE [LARGE SCALE GENOMIC DNA]</scope>
    <source>
        <strain evidence="2">cv. PW_Plant_1</strain>
    </source>
</reference>
<keyword evidence="2" id="KW-1185">Reference proteome</keyword>
<protein>
    <submittedName>
        <fullName evidence="1">Uncharacterized protein</fullName>
    </submittedName>
</protein>
<proteinExistence type="predicted"/>
<name>A0ACC2DVD4_DIPCM</name>
<dbReference type="EMBL" id="CM055095">
    <property type="protein sequence ID" value="KAJ7558283.1"/>
    <property type="molecule type" value="Genomic_DNA"/>
</dbReference>
<accession>A0ACC2DVD4</accession>
<comment type="caution">
    <text evidence="1">The sequence shown here is derived from an EMBL/GenBank/DDBJ whole genome shotgun (WGS) entry which is preliminary data.</text>
</comment>
<evidence type="ECO:0000313" key="2">
    <source>
        <dbReference type="Proteomes" id="UP001162992"/>
    </source>
</evidence>
<evidence type="ECO:0000313" key="1">
    <source>
        <dbReference type="EMBL" id="KAJ7558283.1"/>
    </source>
</evidence>